<dbReference type="AlphaFoldDB" id="A0A182IJJ5"/>
<accession>A0A182IJJ5</accession>
<proteinExistence type="predicted"/>
<dbReference type="VEuPathDB" id="VectorBase:AATE000362"/>
<dbReference type="EnsemblMetazoa" id="AATE000362-RA">
    <property type="protein sequence ID" value="AATE000362-PA.1"/>
    <property type="gene ID" value="AATE000362"/>
</dbReference>
<organism evidence="1">
    <name type="scientific">Anopheles atroparvus</name>
    <name type="common">European mosquito</name>
    <dbReference type="NCBI Taxonomy" id="41427"/>
    <lineage>
        <taxon>Eukaryota</taxon>
        <taxon>Metazoa</taxon>
        <taxon>Ecdysozoa</taxon>
        <taxon>Arthropoda</taxon>
        <taxon>Hexapoda</taxon>
        <taxon>Insecta</taxon>
        <taxon>Pterygota</taxon>
        <taxon>Neoptera</taxon>
        <taxon>Endopterygota</taxon>
        <taxon>Diptera</taxon>
        <taxon>Nematocera</taxon>
        <taxon>Culicoidea</taxon>
        <taxon>Culicidae</taxon>
        <taxon>Anophelinae</taxon>
        <taxon>Anopheles</taxon>
    </lineage>
</organism>
<evidence type="ECO:0008006" key="2">
    <source>
        <dbReference type="Google" id="ProtNLM"/>
    </source>
</evidence>
<reference evidence="1" key="1">
    <citation type="submission" date="2022-08" db="UniProtKB">
        <authorList>
            <consortium name="EnsemblMetazoa"/>
        </authorList>
    </citation>
    <scope>IDENTIFICATION</scope>
    <source>
        <strain evidence="1">EBRO</strain>
    </source>
</reference>
<protein>
    <recommendedName>
        <fullName evidence="2">GH18 domain-containing protein</fullName>
    </recommendedName>
</protein>
<evidence type="ECO:0000313" key="1">
    <source>
        <dbReference type="EnsemblMetazoa" id="AATE000362-PA.1"/>
    </source>
</evidence>
<sequence>MPPTHIGLRKWASLQERQKLTTPSFRSVGHVSLSVAAIVRSRSTVLPLELAFTLADYAAFISSLKTVLDGANLKLATALPYDALANADIYYNPTLPTLPFNVLKTYEDTYAASTTLTHPLSPLFPLSAPFDAESKTISNNLFRWVIKGLGTKNIIVGLPMYSLKFTTSGATAFGGAATAVVKDTTTNYGSTNYSTTNYSTTNYGSTNYSTTNYSTTNYSSTNYGSNNYSTTNHNYNHCNNDGCSCLCRYLRCSTSMLRKMSLSPKSGALRLEQSASSSKSHPHTCPVQLSSRRFWDGAKCGLWSPRPVPPTLDQQLPVQVDELGPGPHVLRVTSERRTNLIVFSEAQLASNSNSTVWMYSGATVGARRAS</sequence>
<name>A0A182IJJ5_ANOAO</name>